<dbReference type="Proteomes" id="UP001163603">
    <property type="component" value="Chromosome 7"/>
</dbReference>
<proteinExistence type="predicted"/>
<reference evidence="2" key="1">
    <citation type="journal article" date="2023" name="G3 (Bethesda)">
        <title>Genome assembly and association tests identify interacting loci associated with vigor, precocity, and sex in interspecific pistachio rootstocks.</title>
        <authorList>
            <person name="Palmer W."/>
            <person name="Jacygrad E."/>
            <person name="Sagayaradj S."/>
            <person name="Cavanaugh K."/>
            <person name="Han R."/>
            <person name="Bertier L."/>
            <person name="Beede B."/>
            <person name="Kafkas S."/>
            <person name="Golino D."/>
            <person name="Preece J."/>
            <person name="Michelmore R."/>
        </authorList>
    </citation>
    <scope>NUCLEOTIDE SEQUENCE [LARGE SCALE GENOMIC DNA]</scope>
</reference>
<keyword evidence="2" id="KW-1185">Reference proteome</keyword>
<comment type="caution">
    <text evidence="1">The sequence shown here is derived from an EMBL/GenBank/DDBJ whole genome shotgun (WGS) entry which is preliminary data.</text>
</comment>
<accession>A0ACC0YF10</accession>
<organism evidence="1 2">
    <name type="scientific">Pistacia integerrima</name>
    <dbReference type="NCBI Taxonomy" id="434235"/>
    <lineage>
        <taxon>Eukaryota</taxon>
        <taxon>Viridiplantae</taxon>
        <taxon>Streptophyta</taxon>
        <taxon>Embryophyta</taxon>
        <taxon>Tracheophyta</taxon>
        <taxon>Spermatophyta</taxon>
        <taxon>Magnoliopsida</taxon>
        <taxon>eudicotyledons</taxon>
        <taxon>Gunneridae</taxon>
        <taxon>Pentapetalae</taxon>
        <taxon>rosids</taxon>
        <taxon>malvids</taxon>
        <taxon>Sapindales</taxon>
        <taxon>Anacardiaceae</taxon>
        <taxon>Pistacia</taxon>
    </lineage>
</organism>
<name>A0ACC0YF10_9ROSI</name>
<sequence length="291" mass="32910">MILLSARNTFTLVLSRTYKSAALLQFLNLSVTHQSLPLTRQSHAQILSFGLTSNSFLATKLITAYALCGHLTHSQLVFNSFKPKNVYLYNSLINGYVKNHDYDEAFDLFNDMCYSNVSPDDFTLATIAKVSGEIKDLSLGKLIHGKSIKVGFVLDIVLANSLMAMYNKCGKYSEVKNMFDEMPQRNSSSWNVLISGYANSGDCSFAKDLWEIVKCMQIDGVKFDAFTVSSLLPLCGGQDDIARKWDYGRELHCYIMRNELDIVSDWNFHLDCCLIDMYSRSNNLVLEWRVG</sequence>
<gene>
    <name evidence="1" type="ORF">Pint_25181</name>
</gene>
<protein>
    <submittedName>
        <fullName evidence="1">Uncharacterized protein</fullName>
    </submittedName>
</protein>
<evidence type="ECO:0000313" key="2">
    <source>
        <dbReference type="Proteomes" id="UP001163603"/>
    </source>
</evidence>
<dbReference type="EMBL" id="CM047742">
    <property type="protein sequence ID" value="KAJ0035714.1"/>
    <property type="molecule type" value="Genomic_DNA"/>
</dbReference>
<evidence type="ECO:0000313" key="1">
    <source>
        <dbReference type="EMBL" id="KAJ0035714.1"/>
    </source>
</evidence>